<proteinExistence type="predicted"/>
<evidence type="ECO:0000256" key="2">
    <source>
        <dbReference type="ARBA" id="ARBA00022801"/>
    </source>
</evidence>
<protein>
    <submittedName>
        <fullName evidence="7">Calpain-7-like protein</fullName>
    </submittedName>
</protein>
<gene>
    <name evidence="7" type="ORF">Ctob_006764</name>
</gene>
<dbReference type="Gene3D" id="2.60.120.380">
    <property type="match status" value="2"/>
</dbReference>
<keyword evidence="2 5" id="KW-0378">Hydrolase</keyword>
<feature type="domain" description="Calpain catalytic" evidence="6">
    <location>
        <begin position="35"/>
        <end position="318"/>
    </location>
</feature>
<dbReference type="GO" id="GO:0006508">
    <property type="term" value="P:proteolysis"/>
    <property type="evidence" value="ECO:0007669"/>
    <property type="project" value="UniProtKB-KW"/>
</dbReference>
<dbReference type="InterPro" id="IPR022684">
    <property type="entry name" value="Calpain_cysteine_protease"/>
</dbReference>
<dbReference type="EMBL" id="JWZX01003016">
    <property type="protein sequence ID" value="KOO25118.1"/>
    <property type="molecule type" value="Genomic_DNA"/>
</dbReference>
<keyword evidence="3 5" id="KW-0788">Thiol protease</keyword>
<dbReference type="Gene3D" id="3.90.70.10">
    <property type="entry name" value="Cysteine proteinases"/>
    <property type="match status" value="1"/>
</dbReference>
<dbReference type="InterPro" id="IPR001300">
    <property type="entry name" value="Peptidase_C2_calpain_cat"/>
</dbReference>
<dbReference type="SUPFAM" id="SSF54001">
    <property type="entry name" value="Cysteine proteinases"/>
    <property type="match status" value="1"/>
</dbReference>
<dbReference type="InterPro" id="IPR051297">
    <property type="entry name" value="PalB/RIM13"/>
</dbReference>
<dbReference type="PANTHER" id="PTHR46143:SF1">
    <property type="entry name" value="CALPAIN-7"/>
    <property type="match status" value="1"/>
</dbReference>
<sequence length="750" mass="83159">MEDGQRETFHFTTPWEDPDGLLPLSEQQLEHFGRWARPSQFMRGEPTMIYLISSLSITQTIITDCSFVSSLVIAAAYERRHGKQLITNIIWPQDSRGQPIYNPAGKYMVKLHVNGIPRKVLVLVDDRLPLAKDGQLMTSHTTHPAELWVSIIEKAYMKLNGGYDFPGSNSGIDMFALTGWIPEQYRSDDKDFEPKRLWERMQSASRYGDCLLTVATGELDELHGQEEEKIGLVKTHAYAVLQVREACGEKLLQLKNPWSKVRWKGAFSVHDQQRWTAALRKALDYDQTSAMQHDNGVFWIDYASLLRYYQGVYLNWNPALFAHSTTRHGQWPKRHPSDTADDTASLGRNPQFALTLTVPPGAPAATWLLLTRHTVFKDQGKDDFLTIHVFKGERGGFRCYYLEEAWKEGVYSNRPHCLVQFDLPPGQHQLTLALAQYTPVPYQVDFTLKVFSMAPLSLRPLPYSMRHLERVAGSWHGPSAGGCANYDTFVDNPRVALVVPEGPPADVQVELHVPAAKAASDRVALPSVGLELLALDSALGTDKLPSKSLAASGAYRRGFCLLEVRGLAAGRYALTASTFEPRQEAGFSVVVGSSVGLTCKLLAPEGHGLERSLVRGAWAAGSTAAGCPNFGNFHNNPQYRLAVSRRTEFLVRLRLSPAERAGGGKRPALGLDLYQRDAPLGPDEARGRSQPLRSANGGVYSYPAGGMLLARAPLEAGVYVLVPSTFEPLAAAYELLWYAESGAVRVDQLR</sequence>
<dbReference type="InterPro" id="IPR022683">
    <property type="entry name" value="Calpain_III"/>
</dbReference>
<dbReference type="GO" id="GO:0004198">
    <property type="term" value="F:calcium-dependent cysteine-type endopeptidase activity"/>
    <property type="evidence" value="ECO:0007669"/>
    <property type="project" value="InterPro"/>
</dbReference>
<dbReference type="Proteomes" id="UP000037460">
    <property type="component" value="Unassembled WGS sequence"/>
</dbReference>
<organism evidence="7 8">
    <name type="scientific">Chrysochromulina tobinii</name>
    <dbReference type="NCBI Taxonomy" id="1460289"/>
    <lineage>
        <taxon>Eukaryota</taxon>
        <taxon>Haptista</taxon>
        <taxon>Haptophyta</taxon>
        <taxon>Prymnesiophyceae</taxon>
        <taxon>Prymnesiales</taxon>
        <taxon>Chrysochromulinaceae</taxon>
        <taxon>Chrysochromulina</taxon>
    </lineage>
</organism>
<dbReference type="PANTHER" id="PTHR46143">
    <property type="entry name" value="CALPAIN-7"/>
    <property type="match status" value="1"/>
</dbReference>
<dbReference type="AlphaFoldDB" id="A0A0M0JFV1"/>
<dbReference type="Pfam" id="PF00648">
    <property type="entry name" value="Peptidase_C2"/>
    <property type="match status" value="1"/>
</dbReference>
<evidence type="ECO:0000313" key="7">
    <source>
        <dbReference type="EMBL" id="KOO25118.1"/>
    </source>
</evidence>
<evidence type="ECO:0000259" key="6">
    <source>
        <dbReference type="PROSITE" id="PS50203"/>
    </source>
</evidence>
<dbReference type="Pfam" id="PF01067">
    <property type="entry name" value="Calpain_III"/>
    <property type="match status" value="2"/>
</dbReference>
<feature type="active site" evidence="4 5">
    <location>
        <position position="236"/>
    </location>
</feature>
<dbReference type="InterPro" id="IPR022682">
    <property type="entry name" value="Calpain_domain_III"/>
</dbReference>
<dbReference type="SMART" id="SM00720">
    <property type="entry name" value="calpain_III"/>
    <property type="match status" value="2"/>
</dbReference>
<accession>A0A0M0JFV1</accession>
<evidence type="ECO:0000256" key="5">
    <source>
        <dbReference type="PROSITE-ProRule" id="PRU00239"/>
    </source>
</evidence>
<evidence type="ECO:0000256" key="1">
    <source>
        <dbReference type="ARBA" id="ARBA00022670"/>
    </source>
</evidence>
<dbReference type="SMART" id="SM00230">
    <property type="entry name" value="CysPc"/>
    <property type="match status" value="1"/>
</dbReference>
<keyword evidence="8" id="KW-1185">Reference proteome</keyword>
<evidence type="ECO:0000313" key="8">
    <source>
        <dbReference type="Proteomes" id="UP000037460"/>
    </source>
</evidence>
<dbReference type="CDD" id="cd00044">
    <property type="entry name" value="CysPc"/>
    <property type="match status" value="1"/>
</dbReference>
<evidence type="ECO:0000256" key="4">
    <source>
        <dbReference type="PIRSR" id="PIRSR622684-1"/>
    </source>
</evidence>
<comment type="caution">
    <text evidence="7">The sequence shown here is derived from an EMBL/GenBank/DDBJ whole genome shotgun (WGS) entry which is preliminary data.</text>
</comment>
<feature type="active site" evidence="4 5">
    <location>
        <position position="256"/>
    </location>
</feature>
<dbReference type="InterPro" id="IPR038765">
    <property type="entry name" value="Papain-like_cys_pep_sf"/>
</dbReference>
<evidence type="ECO:0000256" key="3">
    <source>
        <dbReference type="ARBA" id="ARBA00022807"/>
    </source>
</evidence>
<feature type="active site" evidence="4 5">
    <location>
        <position position="65"/>
    </location>
</feature>
<name>A0A0M0JFV1_9EUKA</name>
<dbReference type="SUPFAM" id="SSF49758">
    <property type="entry name" value="Calpain large subunit, middle domain (domain III)"/>
    <property type="match status" value="3"/>
</dbReference>
<reference evidence="8" key="1">
    <citation type="journal article" date="2015" name="PLoS Genet.">
        <title>Genome Sequence and Transcriptome Analyses of Chrysochromulina tobin: Metabolic Tools for Enhanced Algal Fitness in the Prominent Order Prymnesiales (Haptophyceae).</title>
        <authorList>
            <person name="Hovde B.T."/>
            <person name="Deodato C.R."/>
            <person name="Hunsperger H.M."/>
            <person name="Ryken S.A."/>
            <person name="Yost W."/>
            <person name="Jha R.K."/>
            <person name="Patterson J."/>
            <person name="Monnat R.J. Jr."/>
            <person name="Barlow S.B."/>
            <person name="Starkenburg S.R."/>
            <person name="Cattolico R.A."/>
        </authorList>
    </citation>
    <scope>NUCLEOTIDE SEQUENCE</scope>
    <source>
        <strain evidence="8">CCMP291</strain>
    </source>
</reference>
<dbReference type="OrthoDB" id="167576at2759"/>
<dbReference type="InterPro" id="IPR036213">
    <property type="entry name" value="Calpain_III_sf"/>
</dbReference>
<keyword evidence="1 5" id="KW-0645">Protease</keyword>
<dbReference type="PROSITE" id="PS50203">
    <property type="entry name" value="CALPAIN_CAT"/>
    <property type="match status" value="1"/>
</dbReference>
<dbReference type="PRINTS" id="PR00704">
    <property type="entry name" value="CALPAIN"/>
</dbReference>